<evidence type="ECO:0008006" key="3">
    <source>
        <dbReference type="Google" id="ProtNLM"/>
    </source>
</evidence>
<proteinExistence type="predicted"/>
<accession>A0A7T4AY74</accession>
<evidence type="ECO:0000313" key="2">
    <source>
        <dbReference type="Proteomes" id="UP000595231"/>
    </source>
</evidence>
<sequence>MDLSNADVYVQKSDGSRAGPYRGTLSAKSLIVKNKDFDVEEGDHIVRKLPTGREESYLVLSAQFYNGMGGIPPNWQLAIEKTTALRSPSAATSTTVNIHDSTGIQVGDHNLMNFQVAINEMVKKIDDSNSSPEEKAEAKSRLKAFLTHPLVISIAGGIAGALV</sequence>
<organism evidence="1 2">
    <name type="scientific">Achromobacter deleyi</name>
    <dbReference type="NCBI Taxonomy" id="1353891"/>
    <lineage>
        <taxon>Bacteria</taxon>
        <taxon>Pseudomonadati</taxon>
        <taxon>Pseudomonadota</taxon>
        <taxon>Betaproteobacteria</taxon>
        <taxon>Burkholderiales</taxon>
        <taxon>Alcaligenaceae</taxon>
        <taxon>Achromobacter</taxon>
    </lineage>
</organism>
<protein>
    <recommendedName>
        <fullName evidence="3">RHIM domain-containing protein</fullName>
    </recommendedName>
</protein>
<name>A0A7T4AY74_9BURK</name>
<evidence type="ECO:0000313" key="1">
    <source>
        <dbReference type="EMBL" id="QQB32232.1"/>
    </source>
</evidence>
<dbReference type="RefSeq" id="WP_198482827.1">
    <property type="nucleotide sequence ID" value="NZ_CP065997.1"/>
</dbReference>
<dbReference type="AlphaFoldDB" id="A0A7T4AY74"/>
<dbReference type="Pfam" id="PF12721">
    <property type="entry name" value="RHIM"/>
    <property type="match status" value="1"/>
</dbReference>
<dbReference type="InterPro" id="IPR025735">
    <property type="entry name" value="RHIM"/>
</dbReference>
<gene>
    <name evidence="1" type="ORF">I6I07_16100</name>
</gene>
<dbReference type="EMBL" id="CP065997">
    <property type="protein sequence ID" value="QQB32232.1"/>
    <property type="molecule type" value="Genomic_DNA"/>
</dbReference>
<reference evidence="1 2" key="1">
    <citation type="submission" date="2020-12" db="EMBL/GenBank/DDBJ databases">
        <title>FDA dAtabase for Regulatory Grade micrObial Sequences (FDA-ARGOS): Supporting development and validation of Infectious Disease Dx tests.</title>
        <authorList>
            <person name="Sproer C."/>
            <person name="Gronow S."/>
            <person name="Severitt S."/>
            <person name="Schroder I."/>
            <person name="Tallon L."/>
            <person name="Sadzewicz L."/>
            <person name="Zhao X."/>
            <person name="Boylan J."/>
            <person name="Ott S."/>
            <person name="Bowen H."/>
            <person name="Vavikolanu K."/>
            <person name="Mehta A."/>
            <person name="Aluvathingal J."/>
            <person name="Nadendla S."/>
            <person name="Lowell S."/>
            <person name="Myers T."/>
            <person name="Yan Y."/>
            <person name="Sichtig H."/>
        </authorList>
    </citation>
    <scope>NUCLEOTIDE SEQUENCE [LARGE SCALE GENOMIC DNA]</scope>
    <source>
        <strain evidence="1 2">FDAARGOS_1050</strain>
    </source>
</reference>
<dbReference type="Proteomes" id="UP000595231">
    <property type="component" value="Chromosome"/>
</dbReference>